<dbReference type="RefSeq" id="WP_206964684.1">
    <property type="nucleotide sequence ID" value="NZ_JAFLVX010000007.1"/>
</dbReference>
<dbReference type="PANTHER" id="PTHR43279">
    <property type="entry name" value="CATECHOL-2,3-DIOXYGENASE"/>
    <property type="match status" value="1"/>
</dbReference>
<dbReference type="InterPro" id="IPR004360">
    <property type="entry name" value="Glyas_Fos-R_dOase_dom"/>
</dbReference>
<sequence length="284" mass="32005">MTNKQSISLGAVTLNVNDLRKQTEFYQEVIGLHIIEESHQKVSLGIKDTNTILVKLEQLEPLKQRQQEAGLYHLAFLLSTRSDLGGVLRHLIEIKAPIEGAANHGYSEALYLHDVEGNGIEIYRDKDRSEWDITSSGRIIGITEEMDVQGVLAARLTSLNKLPEGTVMGHVHLTGSDFLANETFYRDVLGFDLTDDLGGHARFFAKDGYHHQIGVNNWLGDTIRKRGEKSLGISQYEIIWYNVSDFVETKARLVESGQTIEEKSDNEFKIKDSNGIIIHMELKK</sequence>
<dbReference type="Pfam" id="PF00903">
    <property type="entry name" value="Glyoxalase"/>
    <property type="match status" value="2"/>
</dbReference>
<protein>
    <submittedName>
        <fullName evidence="2">VOC family protein</fullName>
    </submittedName>
</protein>
<name>A0ABS3HQ50_9ENTE</name>
<keyword evidence="3" id="KW-1185">Reference proteome</keyword>
<proteinExistence type="predicted"/>
<accession>A0ABS3HQ50</accession>
<dbReference type="PROSITE" id="PS51819">
    <property type="entry name" value="VOC"/>
    <property type="match status" value="2"/>
</dbReference>
<dbReference type="SUPFAM" id="SSF54593">
    <property type="entry name" value="Glyoxalase/Bleomycin resistance protein/Dihydroxybiphenyl dioxygenase"/>
    <property type="match status" value="2"/>
</dbReference>
<dbReference type="PANTHER" id="PTHR43279:SF1">
    <property type="entry name" value="CATECHOL-2,3-DIOXYGENASE"/>
    <property type="match status" value="1"/>
</dbReference>
<reference evidence="2 3" key="1">
    <citation type="submission" date="2021-03" db="EMBL/GenBank/DDBJ databases">
        <title>Enterococcal diversity collection.</title>
        <authorList>
            <person name="Gilmore M.S."/>
            <person name="Schwartzman J."/>
            <person name="Van Tyne D."/>
            <person name="Martin M."/>
            <person name="Earl A.M."/>
            <person name="Manson A.L."/>
            <person name="Straub T."/>
            <person name="Salamzade R."/>
            <person name="Saavedra J."/>
            <person name="Lebreton F."/>
            <person name="Prichula J."/>
            <person name="Schaufler K."/>
            <person name="Gaca A."/>
            <person name="Sgardioli B."/>
            <person name="Wagenaar J."/>
            <person name="Strong T."/>
        </authorList>
    </citation>
    <scope>NUCLEOTIDE SEQUENCE [LARGE SCALE GENOMIC DNA]</scope>
    <source>
        <strain evidence="2 3">DIV0080</strain>
    </source>
</reference>
<dbReference type="Gene3D" id="3.10.180.10">
    <property type="entry name" value="2,3-Dihydroxybiphenyl 1,2-Dioxygenase, domain 1"/>
    <property type="match status" value="2"/>
</dbReference>
<feature type="domain" description="VOC" evidence="1">
    <location>
        <begin position="167"/>
        <end position="284"/>
    </location>
</feature>
<dbReference type="Proteomes" id="UP000664857">
    <property type="component" value="Unassembled WGS sequence"/>
</dbReference>
<evidence type="ECO:0000259" key="1">
    <source>
        <dbReference type="PROSITE" id="PS51819"/>
    </source>
</evidence>
<evidence type="ECO:0000313" key="3">
    <source>
        <dbReference type="Proteomes" id="UP000664857"/>
    </source>
</evidence>
<feature type="domain" description="VOC" evidence="1">
    <location>
        <begin position="8"/>
        <end position="125"/>
    </location>
</feature>
<evidence type="ECO:0000313" key="2">
    <source>
        <dbReference type="EMBL" id="MBO0475874.1"/>
    </source>
</evidence>
<dbReference type="EMBL" id="JAFLVX010000007">
    <property type="protein sequence ID" value="MBO0475874.1"/>
    <property type="molecule type" value="Genomic_DNA"/>
</dbReference>
<dbReference type="InterPro" id="IPR037523">
    <property type="entry name" value="VOC_core"/>
</dbReference>
<dbReference type="InterPro" id="IPR029068">
    <property type="entry name" value="Glyas_Bleomycin-R_OHBP_Dase"/>
</dbReference>
<comment type="caution">
    <text evidence="2">The sequence shown here is derived from an EMBL/GenBank/DDBJ whole genome shotgun (WGS) entry which is preliminary data.</text>
</comment>
<gene>
    <name evidence="2" type="ORF">DOK76_02250</name>
</gene>
<organism evidence="2 3">
    <name type="scientific">Candidatus Vagococcus giribetii</name>
    <dbReference type="NCBI Taxonomy" id="2230876"/>
    <lineage>
        <taxon>Bacteria</taxon>
        <taxon>Bacillati</taxon>
        <taxon>Bacillota</taxon>
        <taxon>Bacilli</taxon>
        <taxon>Lactobacillales</taxon>
        <taxon>Enterococcaceae</taxon>
        <taxon>Vagococcus</taxon>
    </lineage>
</organism>